<keyword evidence="9" id="KW-1185">Reference proteome</keyword>
<keyword evidence="6" id="KW-0694">RNA-binding</keyword>
<evidence type="ECO:0000256" key="5">
    <source>
        <dbReference type="ARBA" id="ARBA00022801"/>
    </source>
</evidence>
<dbReference type="InterPro" id="IPR012933">
    <property type="entry name" value="HicA_mRNA_interferase"/>
</dbReference>
<dbReference type="OrthoDB" id="1725706at2"/>
<dbReference type="GO" id="GO:0003729">
    <property type="term" value="F:mRNA binding"/>
    <property type="evidence" value="ECO:0007669"/>
    <property type="project" value="InterPro"/>
</dbReference>
<dbReference type="GO" id="GO:0016787">
    <property type="term" value="F:hydrolase activity"/>
    <property type="evidence" value="ECO:0007669"/>
    <property type="project" value="UniProtKB-KW"/>
</dbReference>
<dbReference type="GO" id="GO:0004519">
    <property type="term" value="F:endonuclease activity"/>
    <property type="evidence" value="ECO:0007669"/>
    <property type="project" value="UniProtKB-KW"/>
</dbReference>
<reference evidence="8 9" key="1">
    <citation type="journal article" date="2006" name="Syst. Appl. Microbiol.">
        <title>Anoxybacillus amylolyticus sp. nov., a thermophilic amylase producing bacterium isolated from Mount Rittmann (Antarctica).</title>
        <authorList>
            <person name="Poli A."/>
            <person name="Esposito E."/>
            <person name="Lama L."/>
            <person name="Orlando P."/>
            <person name="Nicolaus G."/>
            <person name="de Appolonia F."/>
            <person name="Gambacorta A."/>
            <person name="Nicolaus B."/>
        </authorList>
    </citation>
    <scope>NUCLEOTIDE SEQUENCE [LARGE SCALE GENOMIC DNA]</scope>
    <source>
        <strain evidence="8 9">DSM 15939</strain>
    </source>
</reference>
<dbReference type="SUPFAM" id="SSF54786">
    <property type="entry name" value="YcfA/nrd intein domain"/>
    <property type="match status" value="1"/>
</dbReference>
<dbReference type="AlphaFoldDB" id="A0A160F5B6"/>
<evidence type="ECO:0000256" key="1">
    <source>
        <dbReference type="ARBA" id="ARBA00006620"/>
    </source>
</evidence>
<evidence type="ECO:0000256" key="6">
    <source>
        <dbReference type="ARBA" id="ARBA00022884"/>
    </source>
</evidence>
<keyword evidence="5" id="KW-0378">Hydrolase</keyword>
<protein>
    <submittedName>
        <fullName evidence="8">YcfA-like family protein</fullName>
    </submittedName>
</protein>
<evidence type="ECO:0000256" key="3">
    <source>
        <dbReference type="ARBA" id="ARBA00022722"/>
    </source>
</evidence>
<keyword evidence="3" id="KW-0540">Nuclease</keyword>
<dbReference type="PATRIC" id="fig|294699.3.peg.2613"/>
<dbReference type="EMBL" id="CP015438">
    <property type="protein sequence ID" value="ANB61668.1"/>
    <property type="molecule type" value="Genomic_DNA"/>
</dbReference>
<proteinExistence type="inferred from homology"/>
<dbReference type="Gene3D" id="3.30.920.30">
    <property type="entry name" value="Hypothetical protein"/>
    <property type="match status" value="1"/>
</dbReference>
<accession>A0A160F5B6</accession>
<keyword evidence="7" id="KW-0346">Stress response</keyword>
<dbReference type="KEGG" id="aamy:GFC30_2539"/>
<name>A0A160F5B6_9BACL</name>
<evidence type="ECO:0000256" key="2">
    <source>
        <dbReference type="ARBA" id="ARBA00022649"/>
    </source>
</evidence>
<dbReference type="RefSeq" id="WP_066326052.1">
    <property type="nucleotide sequence ID" value="NZ_CP015438.1"/>
</dbReference>
<comment type="similarity">
    <text evidence="1">Belongs to the HicA mRNA interferase family.</text>
</comment>
<keyword evidence="4" id="KW-0255">Endonuclease</keyword>
<gene>
    <name evidence="8" type="ORF">GFC30_2539</name>
</gene>
<evidence type="ECO:0000256" key="7">
    <source>
        <dbReference type="ARBA" id="ARBA00023016"/>
    </source>
</evidence>
<dbReference type="Pfam" id="PF07927">
    <property type="entry name" value="HicA_toxin"/>
    <property type="match status" value="1"/>
</dbReference>
<sequence>MPKFRDLKRYLERNGWEQYKKGADHYYYRKFVNGEVLKTKVSHSLGKEIPVRLWKDILKNQLKITQEEFNRNS</sequence>
<evidence type="ECO:0000313" key="9">
    <source>
        <dbReference type="Proteomes" id="UP000076865"/>
    </source>
</evidence>
<evidence type="ECO:0000256" key="4">
    <source>
        <dbReference type="ARBA" id="ARBA00022759"/>
    </source>
</evidence>
<evidence type="ECO:0000313" key="8">
    <source>
        <dbReference type="EMBL" id="ANB61668.1"/>
    </source>
</evidence>
<keyword evidence="2" id="KW-1277">Toxin-antitoxin system</keyword>
<organism evidence="8 9">
    <name type="scientific">Anoxybacteroides amylolyticum</name>
    <dbReference type="NCBI Taxonomy" id="294699"/>
    <lineage>
        <taxon>Bacteria</taxon>
        <taxon>Bacillati</taxon>
        <taxon>Bacillota</taxon>
        <taxon>Bacilli</taxon>
        <taxon>Bacillales</taxon>
        <taxon>Anoxybacillaceae</taxon>
        <taxon>Anoxybacteroides</taxon>
    </lineage>
</organism>
<dbReference type="Proteomes" id="UP000076865">
    <property type="component" value="Chromosome"/>
</dbReference>
<dbReference type="InterPro" id="IPR038570">
    <property type="entry name" value="HicA_sf"/>
</dbReference>